<dbReference type="GO" id="GO:0016020">
    <property type="term" value="C:membrane"/>
    <property type="evidence" value="ECO:0007669"/>
    <property type="project" value="UniProtKB-SubCell"/>
</dbReference>
<dbReference type="GeneID" id="85230188"/>
<comment type="similarity">
    <text evidence="2">Belongs to the TspO/BZRP family.</text>
</comment>
<feature type="transmembrane region" description="Helical" evidence="6">
    <location>
        <begin position="53"/>
        <end position="74"/>
    </location>
</feature>
<dbReference type="InterPro" id="IPR038330">
    <property type="entry name" value="TspO/MBR-related_sf"/>
</dbReference>
<accession>A0AA97FCV3</accession>
<keyword evidence="8" id="KW-1185">Reference proteome</keyword>
<dbReference type="Gene3D" id="1.20.1260.100">
    <property type="entry name" value="TspO/MBR protein"/>
    <property type="match status" value="1"/>
</dbReference>
<comment type="subcellular location">
    <subcellularLocation>
        <location evidence="1">Membrane</location>
        <topology evidence="1">Multi-pass membrane protein</topology>
    </subcellularLocation>
</comment>
<dbReference type="Pfam" id="PF03073">
    <property type="entry name" value="TspO_MBR"/>
    <property type="match status" value="1"/>
</dbReference>
<feature type="transmembrane region" description="Helical" evidence="6">
    <location>
        <begin position="111"/>
        <end position="132"/>
    </location>
</feature>
<evidence type="ECO:0000256" key="5">
    <source>
        <dbReference type="ARBA" id="ARBA00023136"/>
    </source>
</evidence>
<evidence type="ECO:0000313" key="8">
    <source>
        <dbReference type="Proteomes" id="UP001301797"/>
    </source>
</evidence>
<dbReference type="FunFam" id="1.20.1260.100:FF:000001">
    <property type="entry name" value="translocator protein 2"/>
    <property type="match status" value="1"/>
</dbReference>
<evidence type="ECO:0000256" key="3">
    <source>
        <dbReference type="ARBA" id="ARBA00022692"/>
    </source>
</evidence>
<dbReference type="AlphaFoldDB" id="A0AA97FCV3"/>
<dbReference type="KEGG" id="mefw:F1737_08455"/>
<dbReference type="RefSeq" id="WP_317136143.1">
    <property type="nucleotide sequence ID" value="NZ_CP043875.1"/>
</dbReference>
<keyword evidence="4 6" id="KW-1133">Transmembrane helix</keyword>
<dbReference type="InterPro" id="IPR004307">
    <property type="entry name" value="TspO_MBR"/>
</dbReference>
<dbReference type="EMBL" id="CP043875">
    <property type="protein sequence ID" value="WOF16717.1"/>
    <property type="molecule type" value="Genomic_DNA"/>
</dbReference>
<feature type="transmembrane region" description="Helical" evidence="6">
    <location>
        <begin position="139"/>
        <end position="162"/>
    </location>
</feature>
<name>A0AA97FCV3_9EURY</name>
<evidence type="ECO:0000256" key="6">
    <source>
        <dbReference type="SAM" id="Phobius"/>
    </source>
</evidence>
<dbReference type="PANTHER" id="PTHR10057">
    <property type="entry name" value="PERIPHERAL-TYPE BENZODIAZEPINE RECEPTOR"/>
    <property type="match status" value="1"/>
</dbReference>
<proteinExistence type="inferred from homology"/>
<keyword evidence="5 6" id="KW-0472">Membrane</keyword>
<dbReference type="PANTHER" id="PTHR10057:SF0">
    <property type="entry name" value="TRANSLOCATOR PROTEIN"/>
    <property type="match status" value="1"/>
</dbReference>
<dbReference type="Proteomes" id="UP001301797">
    <property type="component" value="Chromosome"/>
</dbReference>
<evidence type="ECO:0000256" key="1">
    <source>
        <dbReference type="ARBA" id="ARBA00004141"/>
    </source>
</evidence>
<evidence type="ECO:0000256" key="4">
    <source>
        <dbReference type="ARBA" id="ARBA00022989"/>
    </source>
</evidence>
<reference evidence="7 8" key="1">
    <citation type="submission" date="2019-09" db="EMBL/GenBank/DDBJ databases">
        <title>The complete genome of Methanoplanus sp. FWC-SCC4.</title>
        <authorList>
            <person name="Chen S.-C."/>
            <person name="Zhou Y.-Z."/>
            <person name="Lai M.-C."/>
        </authorList>
    </citation>
    <scope>NUCLEOTIDE SEQUENCE [LARGE SCALE GENOMIC DNA]</scope>
    <source>
        <strain evidence="7 8">FWC-SCC4</strain>
    </source>
</reference>
<organism evidence="7 8">
    <name type="scientific">Methanochimaera problematica</name>
    <dbReference type="NCBI Taxonomy" id="2609417"/>
    <lineage>
        <taxon>Archaea</taxon>
        <taxon>Methanobacteriati</taxon>
        <taxon>Methanobacteriota</taxon>
        <taxon>Stenosarchaea group</taxon>
        <taxon>Methanomicrobia</taxon>
        <taxon>Methanomicrobiales</taxon>
        <taxon>Methanomicrobiaceae</taxon>
        <taxon>Methanochimaera</taxon>
    </lineage>
</organism>
<evidence type="ECO:0000313" key="7">
    <source>
        <dbReference type="EMBL" id="WOF16717.1"/>
    </source>
</evidence>
<feature type="transmembrane region" description="Helical" evidence="6">
    <location>
        <begin position="86"/>
        <end position="105"/>
    </location>
</feature>
<gene>
    <name evidence="7" type="ORF">F1737_08455</name>
</gene>
<protein>
    <submittedName>
        <fullName evidence="7">Tryptophan-rich sensory protein</fullName>
    </submittedName>
</protein>
<dbReference type="PIRSF" id="PIRSF005859">
    <property type="entry name" value="PBR"/>
    <property type="match status" value="1"/>
</dbReference>
<keyword evidence="3 6" id="KW-0812">Transmembrane</keyword>
<feature type="transmembrane region" description="Helical" evidence="6">
    <location>
        <begin position="12"/>
        <end position="30"/>
    </location>
</feature>
<evidence type="ECO:0000256" key="2">
    <source>
        <dbReference type="ARBA" id="ARBA00007524"/>
    </source>
</evidence>
<dbReference type="GO" id="GO:0033013">
    <property type="term" value="P:tetrapyrrole metabolic process"/>
    <property type="evidence" value="ECO:0007669"/>
    <property type="project" value="UniProtKB-ARBA"/>
</dbReference>
<sequence>MKLKNYIKEPLTLIASVIICNLAGIIGGFFTETGPGSWYAEELVKPWFIPPSIAFPIVWITLYTLMGISLYLLLAEGFNRQKVRAAVSVFAIQLILNVLWSVLFFGMKSPLFGMIGIIFLWIFILQTIIVSYDINKKAAYLLMPYIAWVSFAAYINAAILMINPVIV</sequence>
<dbReference type="CDD" id="cd15904">
    <property type="entry name" value="TSPO_MBR"/>
    <property type="match status" value="1"/>
</dbReference>